<organism evidence="2 3">
    <name type="scientific">Cryobacterium zongtaii</name>
    <dbReference type="NCBI Taxonomy" id="1259217"/>
    <lineage>
        <taxon>Bacteria</taxon>
        <taxon>Bacillati</taxon>
        <taxon>Actinomycetota</taxon>
        <taxon>Actinomycetes</taxon>
        <taxon>Micrococcales</taxon>
        <taxon>Microbacteriaceae</taxon>
        <taxon>Cryobacterium</taxon>
    </lineage>
</organism>
<dbReference type="AlphaFoldDB" id="A0A2S3Z521"/>
<gene>
    <name evidence="2" type="ORF">C3B59_18405</name>
</gene>
<feature type="compositionally biased region" description="Basic residues" evidence="1">
    <location>
        <begin position="21"/>
        <end position="36"/>
    </location>
</feature>
<evidence type="ECO:0000313" key="2">
    <source>
        <dbReference type="EMBL" id="POH58740.1"/>
    </source>
</evidence>
<comment type="caution">
    <text evidence="2">The sequence shown here is derived from an EMBL/GenBank/DDBJ whole genome shotgun (WGS) entry which is preliminary data.</text>
</comment>
<proteinExistence type="predicted"/>
<feature type="compositionally biased region" description="Basic residues" evidence="1">
    <location>
        <begin position="1"/>
        <end position="11"/>
    </location>
</feature>
<evidence type="ECO:0000256" key="1">
    <source>
        <dbReference type="SAM" id="MobiDB-lite"/>
    </source>
</evidence>
<dbReference type="Proteomes" id="UP000237104">
    <property type="component" value="Unassembled WGS sequence"/>
</dbReference>
<feature type="region of interest" description="Disordered" evidence="1">
    <location>
        <begin position="128"/>
        <end position="157"/>
    </location>
</feature>
<reference evidence="2 3" key="1">
    <citation type="submission" date="2018-01" db="EMBL/GenBank/DDBJ databases">
        <title>Cryobacterium sp. nov., from glaciers in China.</title>
        <authorList>
            <person name="Liu Q."/>
            <person name="Xin Y.-H."/>
        </authorList>
    </citation>
    <scope>NUCLEOTIDE SEQUENCE [LARGE SCALE GENOMIC DNA]</scope>
    <source>
        <strain evidence="2 3">TMB1-8</strain>
    </source>
</reference>
<name>A0A2S3Z521_9MICO</name>
<dbReference type="EMBL" id="PPXF01000069">
    <property type="protein sequence ID" value="POH58740.1"/>
    <property type="molecule type" value="Genomic_DNA"/>
</dbReference>
<evidence type="ECO:0000313" key="3">
    <source>
        <dbReference type="Proteomes" id="UP000237104"/>
    </source>
</evidence>
<sequence length="157" mass="17004">MRRVRPRRPAWRCRWPCPPTRRPRPAARGPRPRRRSGAGVCAWSAQARTVRGYPPTKVTEPGWEPGKSAGSGLAHPRWSVEASPRGVVVAARVAGRGTGSWSRHGFVVAARVADHCAGYCARVGCAPVEKTSAPGQQRETSDRALPPSVYAPPRGTR</sequence>
<accession>A0A2S3Z521</accession>
<protein>
    <submittedName>
        <fullName evidence="2">Uncharacterized protein</fullName>
    </submittedName>
</protein>
<feature type="region of interest" description="Disordered" evidence="1">
    <location>
        <begin position="1"/>
        <end position="77"/>
    </location>
</feature>